<keyword evidence="4" id="KW-1185">Reference proteome</keyword>
<evidence type="ECO:0000256" key="1">
    <source>
        <dbReference type="PROSITE-ProRule" id="PRU00023"/>
    </source>
</evidence>
<dbReference type="InterPro" id="IPR036770">
    <property type="entry name" value="Ankyrin_rpt-contain_sf"/>
</dbReference>
<accession>A2DLY4</accession>
<keyword evidence="1" id="KW-0040">ANK repeat</keyword>
<reference evidence="3" key="2">
    <citation type="journal article" date="2007" name="Science">
        <title>Draft genome sequence of the sexually transmitted pathogen Trichomonas vaginalis.</title>
        <authorList>
            <person name="Carlton J.M."/>
            <person name="Hirt R.P."/>
            <person name="Silva J.C."/>
            <person name="Delcher A.L."/>
            <person name="Schatz M."/>
            <person name="Zhao Q."/>
            <person name="Wortman J.R."/>
            <person name="Bidwell S.L."/>
            <person name="Alsmark U.C.M."/>
            <person name="Besteiro S."/>
            <person name="Sicheritz-Ponten T."/>
            <person name="Noel C.J."/>
            <person name="Dacks J.B."/>
            <person name="Foster P.G."/>
            <person name="Simillion C."/>
            <person name="Van de Peer Y."/>
            <person name="Miranda-Saavedra D."/>
            <person name="Barton G.J."/>
            <person name="Westrop G.D."/>
            <person name="Mueller S."/>
            <person name="Dessi D."/>
            <person name="Fiori P.L."/>
            <person name="Ren Q."/>
            <person name="Paulsen I."/>
            <person name="Zhang H."/>
            <person name="Bastida-Corcuera F.D."/>
            <person name="Simoes-Barbosa A."/>
            <person name="Brown M.T."/>
            <person name="Hayes R.D."/>
            <person name="Mukherjee M."/>
            <person name="Okumura C.Y."/>
            <person name="Schneider R."/>
            <person name="Smith A.J."/>
            <person name="Vanacova S."/>
            <person name="Villalvazo M."/>
            <person name="Haas B.J."/>
            <person name="Pertea M."/>
            <person name="Feldblyum T.V."/>
            <person name="Utterback T.R."/>
            <person name="Shu C.L."/>
            <person name="Osoegawa K."/>
            <person name="de Jong P.J."/>
            <person name="Hrdy I."/>
            <person name="Horvathova L."/>
            <person name="Zubacova Z."/>
            <person name="Dolezal P."/>
            <person name="Malik S.B."/>
            <person name="Logsdon J.M. Jr."/>
            <person name="Henze K."/>
            <person name="Gupta A."/>
            <person name="Wang C.C."/>
            <person name="Dunne R.L."/>
            <person name="Upcroft J.A."/>
            <person name="Upcroft P."/>
            <person name="White O."/>
            <person name="Salzberg S.L."/>
            <person name="Tang P."/>
            <person name="Chiu C.-H."/>
            <person name="Lee Y.-S."/>
            <person name="Embley T.M."/>
            <person name="Coombs G.H."/>
            <person name="Mottram J.C."/>
            <person name="Tachezy J."/>
            <person name="Fraser-Liggett C.M."/>
            <person name="Johnson P.J."/>
        </authorList>
    </citation>
    <scope>NUCLEOTIDE SEQUENCE [LARGE SCALE GENOMIC DNA]</scope>
    <source>
        <strain evidence="3">G3</strain>
    </source>
</reference>
<feature type="repeat" description="ANK" evidence="1">
    <location>
        <begin position="311"/>
        <end position="343"/>
    </location>
</feature>
<gene>
    <name evidence="3" type="ORF">TVAG_462730</name>
</gene>
<dbReference type="PANTHER" id="PTHR24182:SF13">
    <property type="entry name" value="LD18443P"/>
    <property type="match status" value="1"/>
</dbReference>
<feature type="repeat" description="ANK" evidence="1">
    <location>
        <begin position="344"/>
        <end position="366"/>
    </location>
</feature>
<evidence type="ECO:0000313" key="3">
    <source>
        <dbReference type="EMBL" id="EAY18587.1"/>
    </source>
</evidence>
<dbReference type="InParanoid" id="A2DLY4"/>
<feature type="domain" description="DUF3447" evidence="2">
    <location>
        <begin position="197"/>
        <end position="272"/>
    </location>
</feature>
<name>A2DLY4_TRIV3</name>
<dbReference type="VEuPathDB" id="TrichDB:TVAG_423330"/>
<dbReference type="InterPro" id="IPR002110">
    <property type="entry name" value="Ankyrin_rpt"/>
</dbReference>
<proteinExistence type="predicted"/>
<dbReference type="EMBL" id="DS113217">
    <property type="protein sequence ID" value="EAY18587.1"/>
    <property type="molecule type" value="Genomic_DNA"/>
</dbReference>
<dbReference type="SMART" id="SM00248">
    <property type="entry name" value="ANK"/>
    <property type="match status" value="3"/>
</dbReference>
<dbReference type="PROSITE" id="PS50297">
    <property type="entry name" value="ANK_REP_REGION"/>
    <property type="match status" value="2"/>
</dbReference>
<dbReference type="Pfam" id="PF12796">
    <property type="entry name" value="Ank_2"/>
    <property type="match status" value="1"/>
</dbReference>
<dbReference type="AlphaFoldDB" id="A2DLY4"/>
<dbReference type="SUPFAM" id="SSF48403">
    <property type="entry name" value="Ankyrin repeat"/>
    <property type="match status" value="1"/>
</dbReference>
<dbReference type="RefSeq" id="XP_001579573.1">
    <property type="nucleotide sequence ID" value="XM_001579523.1"/>
</dbReference>
<dbReference type="VEuPathDB" id="TrichDB:TVAGG3_1012610"/>
<reference evidence="3" key="1">
    <citation type="submission" date="2006-10" db="EMBL/GenBank/DDBJ databases">
        <authorList>
            <person name="Amadeo P."/>
            <person name="Zhao Q."/>
            <person name="Wortman J."/>
            <person name="Fraser-Liggett C."/>
            <person name="Carlton J."/>
        </authorList>
    </citation>
    <scope>NUCLEOTIDE SEQUENCE</scope>
    <source>
        <strain evidence="3">G3</strain>
    </source>
</reference>
<dbReference type="PANTHER" id="PTHR24182">
    <property type="entry name" value="ANKYRIN REPEAT AND SOCS BOX CONTAINING 4"/>
    <property type="match status" value="1"/>
</dbReference>
<evidence type="ECO:0000313" key="4">
    <source>
        <dbReference type="Proteomes" id="UP000001542"/>
    </source>
</evidence>
<dbReference type="Gene3D" id="1.25.40.20">
    <property type="entry name" value="Ankyrin repeat-containing domain"/>
    <property type="match status" value="1"/>
</dbReference>
<dbReference type="eggNOG" id="ENOG502SBM3">
    <property type="taxonomic scope" value="Eukaryota"/>
</dbReference>
<organism evidence="3 4">
    <name type="scientific">Trichomonas vaginalis (strain ATCC PRA-98 / G3)</name>
    <dbReference type="NCBI Taxonomy" id="412133"/>
    <lineage>
        <taxon>Eukaryota</taxon>
        <taxon>Metamonada</taxon>
        <taxon>Parabasalia</taxon>
        <taxon>Trichomonadida</taxon>
        <taxon>Trichomonadidae</taxon>
        <taxon>Trichomonas</taxon>
    </lineage>
</organism>
<protein>
    <recommendedName>
        <fullName evidence="2">DUF3447 domain-containing protein</fullName>
    </recommendedName>
</protein>
<sequence>MSDQYSRRNKFTELRSIHKSYIDLYNALYQVKTEKEEDLNTIYKNIQTELIDSMKFPPQSIIRDILKIIPYNNRYVNAYLTLAKRISDDYHVEDVSNVEPISNYMFYKEYGIKLDKSRDFNEINKYYLDIHTKNTIYKVIMNNDIEKFIFLTGAEGFNEHLFLESDLYPYTPYRYTLLDICCYHGAIDCFKFLRTKFNSKISDDSLRFSFLGGNPEIMSECLKYKKPYEECMKYAIISHNIGFVTFLMNEYNLKIDLKWCRLYNNLESFLVYFDQTKNINECFLNSIKFNIPPLCEYILSCGANIHTKNRHGNTALHKAVNINSKEMVEFLLSHGANINEKNKNGDTVLHFAAFNNSKEMVEFLLSPWCKYQ</sequence>
<dbReference type="PROSITE" id="PS50088">
    <property type="entry name" value="ANK_REPEAT"/>
    <property type="match status" value="2"/>
</dbReference>
<dbReference type="InterPro" id="IPR020683">
    <property type="entry name" value="DUF3447"/>
</dbReference>
<evidence type="ECO:0000259" key="2">
    <source>
        <dbReference type="Pfam" id="PF11929"/>
    </source>
</evidence>
<dbReference type="KEGG" id="tva:5464100"/>
<dbReference type="Proteomes" id="UP000001542">
    <property type="component" value="Unassembled WGS sequence"/>
</dbReference>
<dbReference type="Pfam" id="PF11929">
    <property type="entry name" value="DUF3447"/>
    <property type="match status" value="1"/>
</dbReference>